<keyword evidence="1" id="KW-0732">Signal</keyword>
<name>A0A0A9CXA3_ARUDO</name>
<organism evidence="2">
    <name type="scientific">Arundo donax</name>
    <name type="common">Giant reed</name>
    <name type="synonym">Donax arundinaceus</name>
    <dbReference type="NCBI Taxonomy" id="35708"/>
    <lineage>
        <taxon>Eukaryota</taxon>
        <taxon>Viridiplantae</taxon>
        <taxon>Streptophyta</taxon>
        <taxon>Embryophyta</taxon>
        <taxon>Tracheophyta</taxon>
        <taxon>Spermatophyta</taxon>
        <taxon>Magnoliopsida</taxon>
        <taxon>Liliopsida</taxon>
        <taxon>Poales</taxon>
        <taxon>Poaceae</taxon>
        <taxon>PACMAD clade</taxon>
        <taxon>Arundinoideae</taxon>
        <taxon>Arundineae</taxon>
        <taxon>Arundo</taxon>
    </lineage>
</organism>
<dbReference type="PROSITE" id="PS51257">
    <property type="entry name" value="PROKAR_LIPOPROTEIN"/>
    <property type="match status" value="1"/>
</dbReference>
<dbReference type="EMBL" id="GBRH01217664">
    <property type="protein sequence ID" value="JAD80231.1"/>
    <property type="molecule type" value="Transcribed_RNA"/>
</dbReference>
<evidence type="ECO:0000313" key="2">
    <source>
        <dbReference type="EMBL" id="JAD80231.1"/>
    </source>
</evidence>
<reference evidence="2" key="2">
    <citation type="journal article" date="2015" name="Data Brief">
        <title>Shoot transcriptome of the giant reed, Arundo donax.</title>
        <authorList>
            <person name="Barrero R.A."/>
            <person name="Guerrero F.D."/>
            <person name="Moolhuijzen P."/>
            <person name="Goolsby J.A."/>
            <person name="Tidwell J."/>
            <person name="Bellgard S.E."/>
            <person name="Bellgard M.I."/>
        </authorList>
    </citation>
    <scope>NUCLEOTIDE SEQUENCE</scope>
    <source>
        <tissue evidence="2">Shoot tissue taken approximately 20 cm above the soil surface</tissue>
    </source>
</reference>
<accession>A0A0A9CXA3</accession>
<proteinExistence type="predicted"/>
<protein>
    <submittedName>
        <fullName evidence="2">Uncharacterized protein</fullName>
    </submittedName>
</protein>
<evidence type="ECO:0000256" key="1">
    <source>
        <dbReference type="SAM" id="SignalP"/>
    </source>
</evidence>
<feature type="chain" id="PRO_5002063552" evidence="1">
    <location>
        <begin position="22"/>
        <end position="91"/>
    </location>
</feature>
<reference evidence="2" key="1">
    <citation type="submission" date="2014-09" db="EMBL/GenBank/DDBJ databases">
        <authorList>
            <person name="Magalhaes I.L.F."/>
            <person name="Oliveira U."/>
            <person name="Santos F.R."/>
            <person name="Vidigal T.H.D.A."/>
            <person name="Brescovit A.D."/>
            <person name="Santos A.J."/>
        </authorList>
    </citation>
    <scope>NUCLEOTIDE SEQUENCE</scope>
    <source>
        <tissue evidence="2">Shoot tissue taken approximately 20 cm above the soil surface</tissue>
    </source>
</reference>
<feature type="signal peptide" evidence="1">
    <location>
        <begin position="1"/>
        <end position="21"/>
    </location>
</feature>
<sequence>MAASSLRHLILLLVVVAVASACLGAAAAHQAGSGEGYTIAGRIKIDGEWSGPPHMLFANSVEMSSHACSVARFVAFGVRVTVAHYQARCVL</sequence>
<dbReference type="AlphaFoldDB" id="A0A0A9CXA3"/>